<dbReference type="PANTHER" id="PTHR43280:SF2">
    <property type="entry name" value="HTH-TYPE TRANSCRIPTIONAL REGULATOR EXSA"/>
    <property type="match status" value="1"/>
</dbReference>
<organism evidence="7 8">
    <name type="scientific">Enterobacter kobei</name>
    <dbReference type="NCBI Taxonomy" id="208224"/>
    <lineage>
        <taxon>Bacteria</taxon>
        <taxon>Pseudomonadati</taxon>
        <taxon>Pseudomonadota</taxon>
        <taxon>Gammaproteobacteria</taxon>
        <taxon>Enterobacterales</taxon>
        <taxon>Enterobacteriaceae</taxon>
        <taxon>Enterobacter</taxon>
        <taxon>Enterobacter cloacae complex</taxon>
    </lineage>
</organism>
<proteinExistence type="predicted"/>
<dbReference type="PROSITE" id="PS00041">
    <property type="entry name" value="HTH_ARAC_FAMILY_1"/>
    <property type="match status" value="1"/>
</dbReference>
<keyword evidence="2" id="KW-0238">DNA-binding</keyword>
<dbReference type="PRINTS" id="PR00032">
    <property type="entry name" value="HTHARAC"/>
</dbReference>
<evidence type="ECO:0000256" key="5">
    <source>
        <dbReference type="ARBA" id="ARBA00044978"/>
    </source>
</evidence>
<feature type="domain" description="HTH araC/xylS-type" evidence="6">
    <location>
        <begin position="182"/>
        <end position="280"/>
    </location>
</feature>
<evidence type="ECO:0000256" key="3">
    <source>
        <dbReference type="ARBA" id="ARBA00023159"/>
    </source>
</evidence>
<gene>
    <name evidence="7" type="ORF">ENKO_06860</name>
</gene>
<evidence type="ECO:0000259" key="6">
    <source>
        <dbReference type="PROSITE" id="PS01124"/>
    </source>
</evidence>
<keyword evidence="4" id="KW-0804">Transcription</keyword>
<dbReference type="InterPro" id="IPR020449">
    <property type="entry name" value="Tscrpt_reg_AraC-type_HTH"/>
</dbReference>
<dbReference type="EMBL" id="AP024590">
    <property type="protein sequence ID" value="BCU54092.1"/>
    <property type="molecule type" value="Genomic_DNA"/>
</dbReference>
<dbReference type="InterPro" id="IPR003313">
    <property type="entry name" value="AraC-bd"/>
</dbReference>
<dbReference type="InterPro" id="IPR018060">
    <property type="entry name" value="HTH_AraC"/>
</dbReference>
<evidence type="ECO:0000256" key="2">
    <source>
        <dbReference type="ARBA" id="ARBA00023125"/>
    </source>
</evidence>
<dbReference type="Pfam" id="PF12833">
    <property type="entry name" value="HTH_18"/>
    <property type="match status" value="1"/>
</dbReference>
<evidence type="ECO:0000313" key="8">
    <source>
        <dbReference type="Proteomes" id="UP000682928"/>
    </source>
</evidence>
<dbReference type="InterPro" id="IPR014710">
    <property type="entry name" value="RmlC-like_jellyroll"/>
</dbReference>
<dbReference type="GO" id="GO:0003700">
    <property type="term" value="F:DNA-binding transcription factor activity"/>
    <property type="evidence" value="ECO:0007669"/>
    <property type="project" value="InterPro"/>
</dbReference>
<dbReference type="Proteomes" id="UP000682928">
    <property type="component" value="Chromosome"/>
</dbReference>
<name>A0AA86ITI5_9ENTR</name>
<evidence type="ECO:0000313" key="7">
    <source>
        <dbReference type="EMBL" id="BCU54092.1"/>
    </source>
</evidence>
<dbReference type="SUPFAM" id="SSF51215">
    <property type="entry name" value="Regulatory protein AraC"/>
    <property type="match status" value="1"/>
</dbReference>
<dbReference type="Gene3D" id="2.60.120.10">
    <property type="entry name" value="Jelly Rolls"/>
    <property type="match status" value="1"/>
</dbReference>
<reference evidence="7" key="1">
    <citation type="submission" date="2021-04" db="EMBL/GenBank/DDBJ databases">
        <title>Difference and commonality of drug resistance evolution in various bacteria. and drug sensitivity profiles.</title>
        <authorList>
            <person name="Maeda T."/>
            <person name="Shibai A."/>
            <person name="Kawada K."/>
            <person name="Kotani H."/>
            <person name="Tarusawa Y."/>
            <person name="Tanabe K."/>
            <person name="Furusawa C."/>
        </authorList>
    </citation>
    <scope>NUCLEOTIDE SEQUENCE</scope>
    <source>
        <strain evidence="7">JCM 8580</strain>
    </source>
</reference>
<evidence type="ECO:0000256" key="1">
    <source>
        <dbReference type="ARBA" id="ARBA00023015"/>
    </source>
</evidence>
<dbReference type="InterPro" id="IPR037923">
    <property type="entry name" value="HTH-like"/>
</dbReference>
<dbReference type="SMART" id="SM00342">
    <property type="entry name" value="HTH_ARAC"/>
    <property type="match status" value="1"/>
</dbReference>
<dbReference type="Gene3D" id="1.10.10.60">
    <property type="entry name" value="Homeodomain-like"/>
    <property type="match status" value="2"/>
</dbReference>
<keyword evidence="3" id="KW-0010">Activator</keyword>
<dbReference type="InterPro" id="IPR018062">
    <property type="entry name" value="HTH_AraC-typ_CS"/>
</dbReference>
<dbReference type="InterPro" id="IPR009057">
    <property type="entry name" value="Homeodomain-like_sf"/>
</dbReference>
<accession>A0AA86ITI5</accession>
<dbReference type="PROSITE" id="PS01124">
    <property type="entry name" value="HTH_ARAC_FAMILY_2"/>
    <property type="match status" value="1"/>
</dbReference>
<keyword evidence="1" id="KW-0805">Transcription regulation</keyword>
<protein>
    <recommendedName>
        <fullName evidence="5">Arabinose operon regulatory protein</fullName>
    </recommendedName>
</protein>
<evidence type="ECO:0000256" key="4">
    <source>
        <dbReference type="ARBA" id="ARBA00023163"/>
    </source>
</evidence>
<dbReference type="PANTHER" id="PTHR43280">
    <property type="entry name" value="ARAC-FAMILY TRANSCRIPTIONAL REGULATOR"/>
    <property type="match status" value="1"/>
</dbReference>
<dbReference type="GO" id="GO:0043565">
    <property type="term" value="F:sequence-specific DNA binding"/>
    <property type="evidence" value="ECO:0007669"/>
    <property type="project" value="InterPro"/>
</dbReference>
<dbReference type="RefSeq" id="WP_088221819.1">
    <property type="nucleotide sequence ID" value="NZ_AP024590.1"/>
</dbReference>
<dbReference type="Pfam" id="PF02311">
    <property type="entry name" value="AraC_binding"/>
    <property type="match status" value="1"/>
</dbReference>
<dbReference type="AlphaFoldDB" id="A0AA86ITI5"/>
<sequence length="291" mass="33283">MSEMLPSDRLELITLNDAIVSFSRLFANTVRYHHWHQCLEVLYVEEGYGIAIVDNRQYTMRPGRLFIFPPFTLHKVMVDEQAQDCYRRTIIHVDHHAVLKILRDFPQNQQRLQKLSTRGGPALVVDASAQHAHLDNLFSLHARLAASAPLNAEQVACLLLSLFSMLPDDNAAPSDNRQSLATQVMFWLEENYQQKFSLDTLAQELGKSRSYLSRRFHLETGEHLHQYLNTIRLRKACEALLHSPLSVSEVATVVGFSDVTYFISAFKKGIGETPLQYRKTHKTEKPLPRSA</sequence>
<dbReference type="SUPFAM" id="SSF46689">
    <property type="entry name" value="Homeodomain-like"/>
    <property type="match status" value="2"/>
</dbReference>